<dbReference type="InterPro" id="IPR055170">
    <property type="entry name" value="GFO_IDH_MocA-like_dom"/>
</dbReference>
<feature type="domain" description="Gfo/Idh/MocA-like oxidoreductase N-terminal" evidence="1">
    <location>
        <begin position="9"/>
        <end position="123"/>
    </location>
</feature>
<dbReference type="InterPro" id="IPR000683">
    <property type="entry name" value="Gfo/Idh/MocA-like_OxRdtase_N"/>
</dbReference>
<dbReference type="PANTHER" id="PTHR43377:SF6">
    <property type="entry name" value="GFO_IDH_MOCA-LIKE OXIDOREDUCTASE N-TERMINAL DOMAIN-CONTAINING PROTEIN"/>
    <property type="match status" value="1"/>
</dbReference>
<dbReference type="Proteomes" id="UP000271624">
    <property type="component" value="Unassembled WGS sequence"/>
</dbReference>
<dbReference type="PANTHER" id="PTHR43377">
    <property type="entry name" value="BILIVERDIN REDUCTASE A"/>
    <property type="match status" value="1"/>
</dbReference>
<evidence type="ECO:0000313" key="4">
    <source>
        <dbReference type="Proteomes" id="UP000271624"/>
    </source>
</evidence>
<accession>A0A433VF44</accession>
<dbReference type="InterPro" id="IPR051450">
    <property type="entry name" value="Gfo/Idh/MocA_Oxidoreductases"/>
</dbReference>
<reference evidence="3" key="2">
    <citation type="journal article" date="2019" name="Genome Biol. Evol.">
        <title>Day and night: Metabolic profiles and evolutionary relationships of six axenic non-marine cyanobacteria.</title>
        <authorList>
            <person name="Will S.E."/>
            <person name="Henke P."/>
            <person name="Boedeker C."/>
            <person name="Huang S."/>
            <person name="Brinkmann H."/>
            <person name="Rohde M."/>
            <person name="Jarek M."/>
            <person name="Friedl T."/>
            <person name="Seufert S."/>
            <person name="Schumacher M."/>
            <person name="Overmann J."/>
            <person name="Neumann-Schaal M."/>
            <person name="Petersen J."/>
        </authorList>
    </citation>
    <scope>NUCLEOTIDE SEQUENCE [LARGE SCALE GENOMIC DNA]</scope>
    <source>
        <strain evidence="3">PCC 7102</strain>
    </source>
</reference>
<gene>
    <name evidence="3" type="ORF">DSM106972_042180</name>
</gene>
<dbReference type="Pfam" id="PF01408">
    <property type="entry name" value="GFO_IDH_MocA"/>
    <property type="match status" value="1"/>
</dbReference>
<evidence type="ECO:0000259" key="1">
    <source>
        <dbReference type="Pfam" id="PF01408"/>
    </source>
</evidence>
<dbReference type="Gene3D" id="3.40.50.720">
    <property type="entry name" value="NAD(P)-binding Rossmann-like Domain"/>
    <property type="match status" value="1"/>
</dbReference>
<dbReference type="SUPFAM" id="SSF55347">
    <property type="entry name" value="Glyceraldehyde-3-phosphate dehydrogenase-like, C-terminal domain"/>
    <property type="match status" value="1"/>
</dbReference>
<sequence>MSPPINKYVAVVGCGYWGKNLVRDFAQLGVLRVICDASQQILTDLGAKFDVEGVSDFDTVLAMSDVKAVVIATPAPSHASLVIQALNAGKDVFVEKPLALTLEDALLIETAARKSNQIVMVGHLLEYHPALIKLRNLVAAGKIGKLRYIYSNRLSFGKVRTEENVLLSFAPHDICSILGFTGKLPLSVQAVGSANITQVEDFCLINLEFEHNIKAHIFTSWLHPFKEQRLVVVGESGTLVFDDVSTDAKLTFYDQQAEIQDNVPVLKLHSKTVIPIDTASPLTEECKHFLTCVETRQTPKTDIQNGINVCSVLQSAQSSLESQGKAVSLKELQLVHS</sequence>
<comment type="caution">
    <text evidence="3">The sequence shown here is derived from an EMBL/GenBank/DDBJ whole genome shotgun (WGS) entry which is preliminary data.</text>
</comment>
<dbReference type="InterPro" id="IPR036291">
    <property type="entry name" value="NAD(P)-bd_dom_sf"/>
</dbReference>
<protein>
    <recommendedName>
        <fullName evidence="5">Oxidoreductase</fullName>
    </recommendedName>
</protein>
<evidence type="ECO:0000313" key="3">
    <source>
        <dbReference type="EMBL" id="RUT04649.1"/>
    </source>
</evidence>
<reference evidence="3" key="1">
    <citation type="submission" date="2018-12" db="EMBL/GenBank/DDBJ databases">
        <authorList>
            <person name="Will S."/>
            <person name="Neumann-Schaal M."/>
            <person name="Henke P."/>
        </authorList>
    </citation>
    <scope>NUCLEOTIDE SEQUENCE</scope>
    <source>
        <strain evidence="3">PCC 7102</strain>
    </source>
</reference>
<keyword evidence="4" id="KW-1185">Reference proteome</keyword>
<dbReference type="RefSeq" id="WP_127082628.1">
    <property type="nucleotide sequence ID" value="NZ_RSCL01000010.1"/>
</dbReference>
<dbReference type="Gene3D" id="3.30.360.10">
    <property type="entry name" value="Dihydrodipicolinate Reductase, domain 2"/>
    <property type="match status" value="1"/>
</dbReference>
<dbReference type="EMBL" id="RSCL01000010">
    <property type="protein sequence ID" value="RUT04649.1"/>
    <property type="molecule type" value="Genomic_DNA"/>
</dbReference>
<organism evidence="3 4">
    <name type="scientific">Dulcicalothrix desertica PCC 7102</name>
    <dbReference type="NCBI Taxonomy" id="232991"/>
    <lineage>
        <taxon>Bacteria</taxon>
        <taxon>Bacillati</taxon>
        <taxon>Cyanobacteriota</taxon>
        <taxon>Cyanophyceae</taxon>
        <taxon>Nostocales</taxon>
        <taxon>Calotrichaceae</taxon>
        <taxon>Dulcicalothrix</taxon>
    </lineage>
</organism>
<feature type="domain" description="GFO/IDH/MocA-like oxidoreductase" evidence="2">
    <location>
        <begin position="133"/>
        <end position="239"/>
    </location>
</feature>
<evidence type="ECO:0008006" key="5">
    <source>
        <dbReference type="Google" id="ProtNLM"/>
    </source>
</evidence>
<proteinExistence type="predicted"/>
<dbReference type="AlphaFoldDB" id="A0A433VF44"/>
<dbReference type="SUPFAM" id="SSF51735">
    <property type="entry name" value="NAD(P)-binding Rossmann-fold domains"/>
    <property type="match status" value="1"/>
</dbReference>
<dbReference type="OrthoDB" id="9815825at2"/>
<evidence type="ECO:0000259" key="2">
    <source>
        <dbReference type="Pfam" id="PF22725"/>
    </source>
</evidence>
<name>A0A433VF44_9CYAN</name>
<dbReference type="Pfam" id="PF22725">
    <property type="entry name" value="GFO_IDH_MocA_C3"/>
    <property type="match status" value="1"/>
</dbReference>
<dbReference type="GO" id="GO:0000166">
    <property type="term" value="F:nucleotide binding"/>
    <property type="evidence" value="ECO:0007669"/>
    <property type="project" value="InterPro"/>
</dbReference>